<dbReference type="AlphaFoldDB" id="A0A022KZC5"/>
<comment type="caution">
    <text evidence="3">The sequence shown here is derived from an EMBL/GenBank/DDBJ whole genome shotgun (WGS) entry which is preliminary data.</text>
</comment>
<protein>
    <submittedName>
        <fullName evidence="3">Beta-lactamase</fullName>
    </submittedName>
</protein>
<proteinExistence type="predicted"/>
<sequence>MQNTPSSPAPTSSNPPSNAPTSSTAAPIPDSAVREITALYEQTVTDHRIAGVTWAIVGGHGHDQAVLAHGAAGHRELAGGEPTPGSTPMDRGSISRIASLTKSFTAATILALRDEGKLRLDDPVEQYLPEAVGAVDLPADARPITLRDVLTMSSGLVTDNPWGDRQESMTREQFAALLRGGLGRSTTPGSGYEYSNTGFAMLGRVIDEVTGSDYTTEIRQRFLEPLGMVDSAFETSGLDSARIATGHRINERSDATRFEAEPFDRPGVYGAMAGLYSTVDDLAAWVRFLAAADAPDAADRPQDLLGTASRREMQQMHRHHLLPGGPMGSDGSATGFDRIRGYGYGLVVDVLPDLRELVSHSGGYPGYGAFMQWHRDSGVGVVALANSKYAPLGVLSVQAMQILAKHAPALFAPRVPEPSPRTVQAAGAALDWLRGAGDSLADAWFADNMDLDISRAERRRRLEQALEAAGLEQGALGSLRPEDAQPLSLTHLRWTVPGAQSGGVQSGGTRSVLRIDLQMDPRREALIQGLDTVAVPRS</sequence>
<evidence type="ECO:0000259" key="2">
    <source>
        <dbReference type="Pfam" id="PF00144"/>
    </source>
</evidence>
<dbReference type="RefSeq" id="WP_017824797.1">
    <property type="nucleotide sequence ID" value="NZ_KB403092.1"/>
</dbReference>
<reference evidence="3 4" key="1">
    <citation type="journal article" date="2013" name="Genome Announc.">
        <title>Draft genome sequence of an Actinobacterium, Brachybacterium muris strain UCD-AY4.</title>
        <authorList>
            <person name="Lo J.R."/>
            <person name="Lang J.M."/>
            <person name="Darling A.E."/>
            <person name="Eisen J.A."/>
            <person name="Coil D.A."/>
        </authorList>
    </citation>
    <scope>NUCLEOTIDE SEQUENCE [LARGE SCALE GENOMIC DNA]</scope>
    <source>
        <strain evidence="3 4">UCD-AY4</strain>
    </source>
</reference>
<evidence type="ECO:0000313" key="4">
    <source>
        <dbReference type="Proteomes" id="UP000019754"/>
    </source>
</evidence>
<dbReference type="STRING" id="1249481.D641_0110815"/>
<gene>
    <name evidence="3" type="ORF">D641_0110815</name>
</gene>
<dbReference type="SUPFAM" id="SSF56601">
    <property type="entry name" value="beta-lactamase/transpeptidase-like"/>
    <property type="match status" value="1"/>
</dbReference>
<accession>A0A022KZC5</accession>
<evidence type="ECO:0000256" key="1">
    <source>
        <dbReference type="SAM" id="MobiDB-lite"/>
    </source>
</evidence>
<dbReference type="Gene3D" id="3.40.710.10">
    <property type="entry name" value="DD-peptidase/beta-lactamase superfamily"/>
    <property type="match status" value="1"/>
</dbReference>
<organism evidence="3 4">
    <name type="scientific">Brachybacterium muris UCD-AY4</name>
    <dbReference type="NCBI Taxonomy" id="1249481"/>
    <lineage>
        <taxon>Bacteria</taxon>
        <taxon>Bacillati</taxon>
        <taxon>Actinomycetota</taxon>
        <taxon>Actinomycetes</taxon>
        <taxon>Micrococcales</taxon>
        <taxon>Dermabacteraceae</taxon>
        <taxon>Brachybacterium</taxon>
    </lineage>
</organism>
<name>A0A022KZC5_9MICO</name>
<dbReference type="PANTHER" id="PTHR46825:SF9">
    <property type="entry name" value="BETA-LACTAMASE-RELATED DOMAIN-CONTAINING PROTEIN"/>
    <property type="match status" value="1"/>
</dbReference>
<dbReference type="HOGENOM" id="CLU_020027_5_0_11"/>
<dbReference type="PANTHER" id="PTHR46825">
    <property type="entry name" value="D-ALANYL-D-ALANINE-CARBOXYPEPTIDASE/ENDOPEPTIDASE AMPH"/>
    <property type="match status" value="1"/>
</dbReference>
<dbReference type="InterPro" id="IPR012338">
    <property type="entry name" value="Beta-lactam/transpept-like"/>
</dbReference>
<dbReference type="OrthoDB" id="3863176at2"/>
<evidence type="ECO:0000313" key="3">
    <source>
        <dbReference type="EMBL" id="EYT48693.1"/>
    </source>
</evidence>
<keyword evidence="4" id="KW-1185">Reference proteome</keyword>
<feature type="compositionally biased region" description="Low complexity" evidence="1">
    <location>
        <begin position="1"/>
        <end position="27"/>
    </location>
</feature>
<dbReference type="EMBL" id="AORC01000013">
    <property type="protein sequence ID" value="EYT48693.1"/>
    <property type="molecule type" value="Genomic_DNA"/>
</dbReference>
<dbReference type="Proteomes" id="UP000019754">
    <property type="component" value="Unassembled WGS sequence"/>
</dbReference>
<dbReference type="InterPro" id="IPR001466">
    <property type="entry name" value="Beta-lactam-related"/>
</dbReference>
<dbReference type="Pfam" id="PF00144">
    <property type="entry name" value="Beta-lactamase"/>
    <property type="match status" value="1"/>
</dbReference>
<dbReference type="InterPro" id="IPR050491">
    <property type="entry name" value="AmpC-like"/>
</dbReference>
<feature type="region of interest" description="Disordered" evidence="1">
    <location>
        <begin position="1"/>
        <end position="28"/>
    </location>
</feature>
<feature type="domain" description="Beta-lactamase-related" evidence="2">
    <location>
        <begin position="38"/>
        <end position="390"/>
    </location>
</feature>